<evidence type="ECO:0000256" key="3">
    <source>
        <dbReference type="ARBA" id="ARBA00022723"/>
    </source>
</evidence>
<dbReference type="FunFam" id="3.40.50.1000:FF:000037">
    <property type="entry name" value="D,D-heptose 1,7-bisphosphate phosphatase"/>
    <property type="match status" value="1"/>
</dbReference>
<feature type="site" description="Contributes to substrate recognition" evidence="12">
    <location>
        <position position="109"/>
    </location>
</feature>
<dbReference type="NCBIfam" id="TIGR01549">
    <property type="entry name" value="HAD-SF-IA-v1"/>
    <property type="match status" value="1"/>
</dbReference>
<dbReference type="STRING" id="1328313.DS2_05020"/>
<feature type="binding site" evidence="13">
    <location>
        <position position="12"/>
    </location>
    <ligand>
        <name>Mg(2+)</name>
        <dbReference type="ChEBI" id="CHEBI:18420"/>
    </ligand>
</feature>
<dbReference type="InterPro" id="IPR004446">
    <property type="entry name" value="Heptose_bisP_phosphatase"/>
</dbReference>
<dbReference type="RefSeq" id="WP_035013555.1">
    <property type="nucleotide sequence ID" value="NZ_ARZY01000006.1"/>
</dbReference>
<dbReference type="InterPro" id="IPR023214">
    <property type="entry name" value="HAD_sf"/>
</dbReference>
<dbReference type="PANTHER" id="PTHR42891:SF1">
    <property type="entry name" value="D-GLYCERO-BETA-D-MANNO-HEPTOSE-1,7-BISPHOSPHATE 7-PHOSPHATASE"/>
    <property type="match status" value="1"/>
</dbReference>
<evidence type="ECO:0000313" key="15">
    <source>
        <dbReference type="Proteomes" id="UP000019276"/>
    </source>
</evidence>
<keyword evidence="13" id="KW-0460">Magnesium</keyword>
<dbReference type="GO" id="GO:0046872">
    <property type="term" value="F:metal ion binding"/>
    <property type="evidence" value="ECO:0007669"/>
    <property type="project" value="UniProtKB-KW"/>
</dbReference>
<feature type="binding site" evidence="11">
    <location>
        <begin position="10"/>
        <end position="12"/>
    </location>
    <ligand>
        <name>substrate</name>
    </ligand>
</feature>
<evidence type="ECO:0000256" key="9">
    <source>
        <dbReference type="PIRNR" id="PIRNR004682"/>
    </source>
</evidence>
<dbReference type="CDD" id="cd07503">
    <property type="entry name" value="HAD_HisB-N"/>
    <property type="match status" value="1"/>
</dbReference>
<dbReference type="PIRSF" id="PIRSF004682">
    <property type="entry name" value="GmhB"/>
    <property type="match status" value="1"/>
</dbReference>
<name>W7QH46_9ALTE</name>
<evidence type="ECO:0000256" key="13">
    <source>
        <dbReference type="PIRSR" id="PIRSR004682-4"/>
    </source>
</evidence>
<accession>W7QH46</accession>
<dbReference type="PANTHER" id="PTHR42891">
    <property type="entry name" value="D-GLYCERO-BETA-D-MANNO-HEPTOSE-1,7-BISPHOSPHATE 7-PHOSPHATASE"/>
    <property type="match status" value="1"/>
</dbReference>
<feature type="binding site" evidence="13">
    <location>
        <position position="136"/>
    </location>
    <ligand>
        <name>Mg(2+)</name>
        <dbReference type="ChEBI" id="CHEBI:18420"/>
    </ligand>
</feature>
<feature type="binding site" evidence="13">
    <location>
        <position position="135"/>
    </location>
    <ligand>
        <name>Mg(2+)</name>
        <dbReference type="ChEBI" id="CHEBI:18420"/>
    </ligand>
</feature>
<keyword evidence="5 13" id="KW-0862">Zinc</keyword>
<comment type="cofactor">
    <cofactor evidence="13">
        <name>Zn(2+)</name>
        <dbReference type="ChEBI" id="CHEBI:29105"/>
    </cofactor>
</comment>
<feature type="binding site" evidence="13">
    <location>
        <position position="106"/>
    </location>
    <ligand>
        <name>Zn(2+)</name>
        <dbReference type="ChEBI" id="CHEBI:29105"/>
    </ligand>
</feature>
<dbReference type="InterPro" id="IPR006543">
    <property type="entry name" value="Histidinol-phos"/>
</dbReference>
<keyword evidence="15" id="KW-1185">Reference proteome</keyword>
<comment type="cofactor">
    <cofactor evidence="13">
        <name>Mg(2+)</name>
        <dbReference type="ChEBI" id="CHEBI:18420"/>
    </cofactor>
</comment>
<keyword evidence="3 13" id="KW-0479">Metal-binding</keyword>
<evidence type="ECO:0000256" key="8">
    <source>
        <dbReference type="ARBA" id="ARBA00061616"/>
    </source>
</evidence>
<keyword evidence="4 9" id="KW-0378">Hydrolase</keyword>
<evidence type="ECO:0000256" key="4">
    <source>
        <dbReference type="ARBA" id="ARBA00022801"/>
    </source>
</evidence>
<proteinExistence type="inferred from homology"/>
<gene>
    <name evidence="14" type="ORF">DS2_05020</name>
</gene>
<feature type="site" description="Contributes to substrate recognition" evidence="12">
    <location>
        <position position="110"/>
    </location>
</feature>
<organism evidence="14 15">
    <name type="scientific">Catenovulum agarivorans DS-2</name>
    <dbReference type="NCBI Taxonomy" id="1328313"/>
    <lineage>
        <taxon>Bacteria</taxon>
        <taxon>Pseudomonadati</taxon>
        <taxon>Pseudomonadota</taxon>
        <taxon>Gammaproteobacteria</taxon>
        <taxon>Alteromonadales</taxon>
        <taxon>Alteromonadaceae</taxon>
        <taxon>Catenovulum</taxon>
    </lineage>
</organism>
<dbReference type="NCBIfam" id="TIGR01656">
    <property type="entry name" value="Histidinol-ppas"/>
    <property type="match status" value="1"/>
</dbReference>
<dbReference type="AlphaFoldDB" id="W7QH46"/>
<dbReference type="NCBIfam" id="NF006506">
    <property type="entry name" value="PRK08942.1"/>
    <property type="match status" value="1"/>
</dbReference>
<keyword evidence="2 9" id="KW-0963">Cytoplasm</keyword>
<dbReference type="OrthoDB" id="9781367at2"/>
<feature type="binding site" evidence="11">
    <location>
        <begin position="109"/>
        <end position="110"/>
    </location>
    <ligand>
        <name>substrate</name>
    </ligand>
</feature>
<dbReference type="GO" id="GO:0016791">
    <property type="term" value="F:phosphatase activity"/>
    <property type="evidence" value="ECO:0007669"/>
    <property type="project" value="InterPro"/>
</dbReference>
<feature type="binding site" evidence="11">
    <location>
        <begin position="18"/>
        <end position="21"/>
    </location>
    <ligand>
        <name>substrate</name>
    </ligand>
</feature>
<dbReference type="SUPFAM" id="SSF56784">
    <property type="entry name" value="HAD-like"/>
    <property type="match status" value="1"/>
</dbReference>
<feature type="binding site" evidence="13">
    <location>
        <position position="91"/>
    </location>
    <ligand>
        <name>Zn(2+)</name>
        <dbReference type="ChEBI" id="CHEBI:29105"/>
    </ligand>
</feature>
<dbReference type="Pfam" id="PF13242">
    <property type="entry name" value="Hydrolase_like"/>
    <property type="match status" value="1"/>
</dbReference>
<dbReference type="eggNOG" id="COG0241">
    <property type="taxonomic scope" value="Bacteria"/>
</dbReference>
<evidence type="ECO:0000256" key="12">
    <source>
        <dbReference type="PIRSR" id="PIRSR004682-3"/>
    </source>
</evidence>
<evidence type="ECO:0000256" key="1">
    <source>
        <dbReference type="ARBA" id="ARBA00004496"/>
    </source>
</evidence>
<feature type="active site" description="Nucleophile" evidence="10">
    <location>
        <position position="10"/>
    </location>
</feature>
<feature type="binding site" evidence="11">
    <location>
        <begin position="52"/>
        <end position="55"/>
    </location>
    <ligand>
        <name>substrate</name>
    </ligand>
</feature>
<sequence length="178" mass="19877">MSLKPALFLDRDGVINLDTGYTHKISDVKFCSGIFSLCQQAQDLAYKIVVVTNQSGIARGLYTEEDVKILHHWMQQAFSQRGIKLEHFYYCPHHPDYGGTQYQHNCLCRKPQPGMLKRAARELQLDLTQSVMVGDKISDMQAAESAGVPMRILVSADKSLPQAYPATDVVSAPAHIQL</sequence>
<dbReference type="NCBIfam" id="TIGR00213">
    <property type="entry name" value="GmhB_yaeD"/>
    <property type="match status" value="1"/>
</dbReference>
<evidence type="ECO:0000256" key="11">
    <source>
        <dbReference type="PIRSR" id="PIRSR004682-2"/>
    </source>
</evidence>
<feature type="binding site" evidence="13">
    <location>
        <position position="108"/>
    </location>
    <ligand>
        <name>Zn(2+)</name>
        <dbReference type="ChEBI" id="CHEBI:29105"/>
    </ligand>
</feature>
<comment type="caution">
    <text evidence="14">The sequence shown here is derived from an EMBL/GenBank/DDBJ whole genome shotgun (WGS) entry which is preliminary data.</text>
</comment>
<dbReference type="EC" id="3.1.3.-" evidence="9"/>
<evidence type="ECO:0000313" key="14">
    <source>
        <dbReference type="EMBL" id="EWH11191.1"/>
    </source>
</evidence>
<dbReference type="InterPro" id="IPR006549">
    <property type="entry name" value="HAD-SF_hydro_IIIA"/>
</dbReference>
<evidence type="ECO:0000256" key="5">
    <source>
        <dbReference type="ARBA" id="ARBA00022833"/>
    </source>
</evidence>
<feature type="binding site" evidence="11">
    <location>
        <position position="136"/>
    </location>
    <ligand>
        <name>substrate</name>
    </ligand>
</feature>
<feature type="binding site" evidence="13">
    <location>
        <position position="93"/>
    </location>
    <ligand>
        <name>Zn(2+)</name>
        <dbReference type="ChEBI" id="CHEBI:29105"/>
    </ligand>
</feature>
<dbReference type="NCBIfam" id="TIGR01662">
    <property type="entry name" value="HAD-SF-IIIA"/>
    <property type="match status" value="1"/>
</dbReference>
<keyword evidence="6 9" id="KW-0119">Carbohydrate metabolism</keyword>
<feature type="binding site" evidence="13">
    <location>
        <position position="10"/>
    </location>
    <ligand>
        <name>Mg(2+)</name>
        <dbReference type="ChEBI" id="CHEBI:18420"/>
    </ligand>
</feature>
<reference evidence="14 15" key="1">
    <citation type="journal article" date="2014" name="Genome Announc.">
        <title>Draft Genome Sequence of the Agar-Degrading Bacterium Catenovulum sp. Strain DS-2, Isolated from Intestines of Haliotis diversicolor.</title>
        <authorList>
            <person name="Shan D."/>
            <person name="Li X."/>
            <person name="Gu Z."/>
            <person name="Wei G."/>
            <person name="Gao Z."/>
            <person name="Shao Z."/>
        </authorList>
    </citation>
    <scope>NUCLEOTIDE SEQUENCE [LARGE SCALE GENOMIC DNA]</scope>
    <source>
        <strain evidence="14 15">DS-2</strain>
    </source>
</reference>
<dbReference type="Gene3D" id="3.40.50.1000">
    <property type="entry name" value="HAD superfamily/HAD-like"/>
    <property type="match status" value="1"/>
</dbReference>
<evidence type="ECO:0000256" key="6">
    <source>
        <dbReference type="ARBA" id="ARBA00023277"/>
    </source>
</evidence>
<dbReference type="PATRIC" id="fig|1328313.3.peg.1036"/>
<feature type="active site" description="Proton donor" evidence="10">
    <location>
        <position position="12"/>
    </location>
</feature>
<protein>
    <recommendedName>
        <fullName evidence="7 9">D,D-heptose 1,7-bisphosphate phosphatase</fullName>
        <ecNumber evidence="9">3.1.3.-</ecNumber>
    </recommendedName>
</protein>
<dbReference type="GO" id="GO:0005975">
    <property type="term" value="P:carbohydrate metabolic process"/>
    <property type="evidence" value="ECO:0007669"/>
    <property type="project" value="InterPro"/>
</dbReference>
<comment type="subcellular location">
    <subcellularLocation>
        <location evidence="1 9">Cytoplasm</location>
    </subcellularLocation>
</comment>
<evidence type="ECO:0000256" key="7">
    <source>
        <dbReference type="ARBA" id="ARBA00031828"/>
    </source>
</evidence>
<evidence type="ECO:0000256" key="10">
    <source>
        <dbReference type="PIRSR" id="PIRSR004682-1"/>
    </source>
</evidence>
<dbReference type="Proteomes" id="UP000019276">
    <property type="component" value="Unassembled WGS sequence"/>
</dbReference>
<dbReference type="InterPro" id="IPR036412">
    <property type="entry name" value="HAD-like_sf"/>
</dbReference>
<dbReference type="EMBL" id="ARZY01000006">
    <property type="protein sequence ID" value="EWH11191.1"/>
    <property type="molecule type" value="Genomic_DNA"/>
</dbReference>
<comment type="similarity">
    <text evidence="8 9">Belongs to the gmhB family.</text>
</comment>
<feature type="site" description="Stabilizes the phosphoryl group" evidence="12">
    <location>
        <position position="52"/>
    </location>
</feature>
<dbReference type="InterPro" id="IPR006439">
    <property type="entry name" value="HAD-SF_hydro_IA"/>
</dbReference>
<dbReference type="GO" id="GO:0005737">
    <property type="term" value="C:cytoplasm"/>
    <property type="evidence" value="ECO:0007669"/>
    <property type="project" value="UniProtKB-SubCell"/>
</dbReference>
<evidence type="ECO:0000256" key="2">
    <source>
        <dbReference type="ARBA" id="ARBA00022490"/>
    </source>
</evidence>